<proteinExistence type="predicted"/>
<comment type="caution">
    <text evidence="2">The sequence shown here is derived from an EMBL/GenBank/DDBJ whole genome shotgun (WGS) entry which is preliminary data.</text>
</comment>
<organism evidence="2 3">
    <name type="scientific">Oryza meyeriana var. granulata</name>
    <dbReference type="NCBI Taxonomy" id="110450"/>
    <lineage>
        <taxon>Eukaryota</taxon>
        <taxon>Viridiplantae</taxon>
        <taxon>Streptophyta</taxon>
        <taxon>Embryophyta</taxon>
        <taxon>Tracheophyta</taxon>
        <taxon>Spermatophyta</taxon>
        <taxon>Magnoliopsida</taxon>
        <taxon>Liliopsida</taxon>
        <taxon>Poales</taxon>
        <taxon>Poaceae</taxon>
        <taxon>BOP clade</taxon>
        <taxon>Oryzoideae</taxon>
        <taxon>Oryzeae</taxon>
        <taxon>Oryzinae</taxon>
        <taxon>Oryza</taxon>
        <taxon>Oryza meyeriana</taxon>
    </lineage>
</organism>
<evidence type="ECO:0000313" key="2">
    <source>
        <dbReference type="EMBL" id="KAF0906354.1"/>
    </source>
</evidence>
<evidence type="ECO:0008006" key="4">
    <source>
        <dbReference type="Google" id="ProtNLM"/>
    </source>
</evidence>
<dbReference type="AlphaFoldDB" id="A0A6G1D2J7"/>
<evidence type="ECO:0000256" key="1">
    <source>
        <dbReference type="SAM" id="MobiDB-lite"/>
    </source>
</evidence>
<gene>
    <name evidence="2" type="ORF">E2562_009715</name>
</gene>
<name>A0A6G1D2J7_9ORYZ</name>
<feature type="compositionally biased region" description="Basic and acidic residues" evidence="1">
    <location>
        <begin position="10"/>
        <end position="21"/>
    </location>
</feature>
<sequence>MDEAPTRQGAGDRSKLARREGDNDDDAELGERKMARAKRKMAREGRNLARATAISTANEGIEDPRAAQK</sequence>
<evidence type="ECO:0000313" key="3">
    <source>
        <dbReference type="Proteomes" id="UP000479710"/>
    </source>
</evidence>
<feature type="region of interest" description="Disordered" evidence="1">
    <location>
        <begin position="1"/>
        <end position="69"/>
    </location>
</feature>
<protein>
    <recommendedName>
        <fullName evidence="4">IBB domain-containing protein</fullName>
    </recommendedName>
</protein>
<keyword evidence="3" id="KW-1185">Reference proteome</keyword>
<dbReference type="Proteomes" id="UP000479710">
    <property type="component" value="Unassembled WGS sequence"/>
</dbReference>
<dbReference type="EMBL" id="SPHZ02000007">
    <property type="protein sequence ID" value="KAF0906354.1"/>
    <property type="molecule type" value="Genomic_DNA"/>
</dbReference>
<accession>A0A6G1D2J7</accession>
<reference evidence="2 3" key="1">
    <citation type="submission" date="2019-11" db="EMBL/GenBank/DDBJ databases">
        <title>Whole genome sequence of Oryza granulata.</title>
        <authorList>
            <person name="Li W."/>
        </authorList>
    </citation>
    <scope>NUCLEOTIDE SEQUENCE [LARGE SCALE GENOMIC DNA]</scope>
    <source>
        <strain evidence="3">cv. Menghai</strain>
        <tissue evidence="2">Leaf</tissue>
    </source>
</reference>